<dbReference type="CDD" id="cd18808">
    <property type="entry name" value="SF1_C_Upf1"/>
    <property type="match status" value="1"/>
</dbReference>
<keyword evidence="2" id="KW-0963">Cytoplasm</keyword>
<organism evidence="10 11">
    <name type="scientific">Tenebrio molitor</name>
    <name type="common">Yellow mealworm beetle</name>
    <dbReference type="NCBI Taxonomy" id="7067"/>
    <lineage>
        <taxon>Eukaryota</taxon>
        <taxon>Metazoa</taxon>
        <taxon>Ecdysozoa</taxon>
        <taxon>Arthropoda</taxon>
        <taxon>Hexapoda</taxon>
        <taxon>Insecta</taxon>
        <taxon>Pterygota</taxon>
        <taxon>Neoptera</taxon>
        <taxon>Endopterygota</taxon>
        <taxon>Coleoptera</taxon>
        <taxon>Polyphaga</taxon>
        <taxon>Cucujiformia</taxon>
        <taxon>Tenebrionidae</taxon>
        <taxon>Tenebrio</taxon>
    </lineage>
</organism>
<feature type="domain" description="RZ-type" evidence="9">
    <location>
        <begin position="1769"/>
        <end position="1838"/>
    </location>
</feature>
<dbReference type="GO" id="GO:0031048">
    <property type="term" value="P:regulatory ncRNA-mediated heterochromatin formation"/>
    <property type="evidence" value="ECO:0007669"/>
    <property type="project" value="TreeGrafter"/>
</dbReference>
<dbReference type="SUPFAM" id="SSF52540">
    <property type="entry name" value="P-loop containing nucleoside triphosphate hydrolases"/>
    <property type="match status" value="1"/>
</dbReference>
<dbReference type="GO" id="GO:0005737">
    <property type="term" value="C:cytoplasm"/>
    <property type="evidence" value="ECO:0007669"/>
    <property type="project" value="UniProtKB-SubCell"/>
</dbReference>
<keyword evidence="5" id="KW-0863">Zinc-finger</keyword>
<dbReference type="InterPro" id="IPR041677">
    <property type="entry name" value="DNA2/NAM7_AAA_11"/>
</dbReference>
<proteinExistence type="predicted"/>
<keyword evidence="3" id="KW-0479">Metal-binding</keyword>
<dbReference type="GO" id="GO:0002376">
    <property type="term" value="P:immune system process"/>
    <property type="evidence" value="ECO:0007669"/>
    <property type="project" value="UniProtKB-KW"/>
</dbReference>
<sequence>MTFRIVHGGINAEEDLLILLCNNGGNNRTPRDVSNPRERRPMGFRALANLLEKDSEGLILELSNSKRGIGEFIKNDLTDDGVVLFVKVLKKVSDSSFVESKYKVLQTVHNRHISDGIRENVDKLNEAVQALVKLHEESEKREQKPSNEIEEGEPPDDFREMSVYPSALELLSTNQSFLRRNVVEGPYKDVDHYLDVQFRLLREDFVGPLRTGITSYQSRDHLRDKKRIENVKIHKKVRFLNPETVSEQYCLRLRFDFVQKKKQSFKYENSRRFMFGSLLCFTKDNFRSIIFGKVSERKIEDLEKGELIVGFDKNVVVAYNADYQMVECSVYFEPYFHVLNALKNMSVDSFPMEKYIIHVDSSVQPPEYLTIPEREYLIRGMRFLPLTNWPNTNFYNLNESQLQAFKAALTQEFCIIQGPPGTGKTYLGLKIAKTLIENHNIWYKKTPMLVICYTNHALDQFLEGLIAFTERILRVGGQSKNENLKRFNLRKIDPDFKRMWFYRANRKEILDWLFQENLPKTDDDNIRQIQEQFGNLNVVANTKEVDGHDNDGENESDDEDSIDEENEDLNNQLDDIFEEVSLMTVPRSIPLITLTSMEHEIAQLDDFVTQISAKENPNTEDLLQEEKSRFNLFELTIRRDLLKLRLMEGKQRSEMKRKAPQLSDTVNPHQMTPEARWNLYFYWLDLYKQEQVKKLDILNKEFRKSFKIYEELRDVENANLMKDALVIGMTTTGAARLRSSLQALKSPVVIVEEAAEVLEAHIITSLTEHCKHLILIGDHQQLKPSTANFSVERFYKLGISLFERMVINKIQLYTLNIQHRMKPEISKLISPTIYPALQDHPSVTKRSPITGIDKCLFFVDHAHEEECCEGTSKKNYHEVGFLIYFARHLILNGYKPEKITILAAYLGQMFELQKERKKHQHILKDVRIAVLDNYQGEECDIILLSLVRSNKENKIGFLSIENRVCVALSRARDGFYVMGNMTQLCAASELWRKIRRTLEEQNAIGPELAVRCQVHTSTVTYVKARDDFLNIAEGGCDQKCEAALVCGHRCTSLCHVLNRDHLGYRCRETCNKRLCDADARHVCPKMCFEECGPCTYLVQRELSCGHVIKLECHIDPDAYSCTVLVPTMLPCGHACDKPCHRDAETYRCPHPCEIKVEPCGHACEMKCHVRRDPDHLEYKCRKRCARYRKGCVMKKQEHICRKYCYEECEECNIRVRKKRTICPHLYDVPCFSDVDEIDCEKPCTKILLCGHKCKSKCNEPCGKCEVKVDKVNSICGHTIKVKCCETPDRKLCNKKCPLLLPCGHPCTKKCNEPCTTNCEVMVECTIGAPCGHIVTRIKCSLQNSNFPNDKQVLLQFCNEPCRNQLKCGHSCSGSCGECSQGRVHKRCSEKCGFPLVCNHPCEFPCREACKPCTRVCPVRCKHTSCGKRCGDVCTPCKEECTRKCDHQTCTNYCGDICSVPPCEENCKKTLKCGHQCIGFCGDPCPPKCLICDKEELTEVFFGSEDEDARYIVLNDCGHIFESTGMEQWLHRDEEEIGFKLCPKCKTAIKTTQRYSDCIKQALADVAFVKTNVHGTKKENDDKRVHLEQKLALLLHTSKIRLGSFCQTLEKTLVVLENRLKVTRKGKFQPINKHELSAVESKLQIIEHIENICSKKKTTAVLEDGPPADICLPQVEFIMQIVNRDLDCITEQEIDDVDFELSRLSRIMEFNQIKASSSFRFRLTDSKIKLIVTRIEGILFDLKKFSEECEKSVVQLLKELSKLVASAIGISDMEKREIVKAMGFKQGHWFKCRNGHPYVIADCGGAMVESVCNECGERIGGANHSLRADNAVATEMDGARYGAWSEQANMGNYVLN</sequence>
<dbReference type="InterPro" id="IPR027417">
    <property type="entry name" value="P-loop_NTPase"/>
</dbReference>
<evidence type="ECO:0000256" key="6">
    <source>
        <dbReference type="ARBA" id="ARBA00022833"/>
    </source>
</evidence>
<dbReference type="InterPro" id="IPR057373">
    <property type="entry name" value="ZNFX1"/>
</dbReference>
<dbReference type="Proteomes" id="UP000719412">
    <property type="component" value="Unassembled WGS sequence"/>
</dbReference>
<comment type="subcellular location">
    <subcellularLocation>
        <location evidence="1">Cytoplasm</location>
    </subcellularLocation>
</comment>
<evidence type="ECO:0000256" key="5">
    <source>
        <dbReference type="ARBA" id="ARBA00022771"/>
    </source>
</evidence>
<reference evidence="10" key="1">
    <citation type="journal article" date="2020" name="J Insects Food Feed">
        <title>The yellow mealworm (Tenebrio molitor) genome: a resource for the emerging insects as food and feed industry.</title>
        <authorList>
            <person name="Eriksson T."/>
            <person name="Andere A."/>
            <person name="Kelstrup H."/>
            <person name="Emery V."/>
            <person name="Picard C."/>
        </authorList>
    </citation>
    <scope>NUCLEOTIDE SEQUENCE</scope>
    <source>
        <strain evidence="10">Stoneville</strain>
        <tissue evidence="10">Whole head</tissue>
    </source>
</reference>
<evidence type="ECO:0000256" key="3">
    <source>
        <dbReference type="ARBA" id="ARBA00022723"/>
    </source>
</evidence>
<dbReference type="SMART" id="SM00438">
    <property type="entry name" value="ZnF_NFX"/>
    <property type="match status" value="11"/>
</dbReference>
<feature type="region of interest" description="Disordered" evidence="8">
    <location>
        <begin position="136"/>
        <end position="158"/>
    </location>
</feature>
<dbReference type="Pfam" id="PF13087">
    <property type="entry name" value="AAA_12"/>
    <property type="match status" value="1"/>
</dbReference>
<dbReference type="PANTHER" id="PTHR10887:SF341">
    <property type="entry name" value="NFX1-TYPE ZINC FINGER-CONTAINING PROTEIN 1"/>
    <property type="match status" value="1"/>
</dbReference>
<feature type="compositionally biased region" description="Acidic residues" evidence="8">
    <location>
        <begin position="552"/>
        <end position="564"/>
    </location>
</feature>
<dbReference type="InterPro" id="IPR045055">
    <property type="entry name" value="DNA2/NAM7-like"/>
</dbReference>
<dbReference type="PANTHER" id="PTHR10887">
    <property type="entry name" value="DNA2/NAM7 HELICASE FAMILY"/>
    <property type="match status" value="1"/>
</dbReference>
<dbReference type="Gene3D" id="3.40.50.300">
    <property type="entry name" value="P-loop containing nucleotide triphosphate hydrolases"/>
    <property type="match status" value="3"/>
</dbReference>
<name>A0A8J6HKR2_TENMO</name>
<dbReference type="InterPro" id="IPR000967">
    <property type="entry name" value="Znf_NFX1"/>
</dbReference>
<reference evidence="10" key="2">
    <citation type="submission" date="2021-08" db="EMBL/GenBank/DDBJ databases">
        <authorList>
            <person name="Eriksson T."/>
        </authorList>
    </citation>
    <scope>NUCLEOTIDE SEQUENCE</scope>
    <source>
        <strain evidence="10">Stoneville</strain>
        <tissue evidence="10">Whole head</tissue>
    </source>
</reference>
<evidence type="ECO:0000256" key="8">
    <source>
        <dbReference type="SAM" id="MobiDB-lite"/>
    </source>
</evidence>
<dbReference type="Pfam" id="PF25396">
    <property type="entry name" value="ZNFX1"/>
    <property type="match status" value="1"/>
</dbReference>
<dbReference type="InterPro" id="IPR047187">
    <property type="entry name" value="SF1_C_Upf1"/>
</dbReference>
<dbReference type="InterPro" id="IPR041679">
    <property type="entry name" value="DNA2/NAM7-like_C"/>
</dbReference>
<keyword evidence="4" id="KW-0677">Repeat</keyword>
<evidence type="ECO:0000259" key="9">
    <source>
        <dbReference type="PROSITE" id="PS51981"/>
    </source>
</evidence>
<feature type="region of interest" description="Disordered" evidence="8">
    <location>
        <begin position="540"/>
        <end position="564"/>
    </location>
</feature>
<dbReference type="EMBL" id="JABDTM020021463">
    <property type="protein sequence ID" value="KAH0816479.1"/>
    <property type="molecule type" value="Genomic_DNA"/>
</dbReference>
<dbReference type="FunFam" id="3.40.50.300:FF:000742">
    <property type="entry name" value="NFX1-type zinc finger-containing protein 1"/>
    <property type="match status" value="1"/>
</dbReference>
<accession>A0A8J6HKR2</accession>
<dbReference type="GO" id="GO:0004386">
    <property type="term" value="F:helicase activity"/>
    <property type="evidence" value="ECO:0007669"/>
    <property type="project" value="InterPro"/>
</dbReference>
<evidence type="ECO:0000256" key="2">
    <source>
        <dbReference type="ARBA" id="ARBA00022490"/>
    </source>
</evidence>
<dbReference type="InterPro" id="IPR046439">
    <property type="entry name" value="ZF_RZ_dom"/>
</dbReference>
<dbReference type="GO" id="GO:0031380">
    <property type="term" value="C:nuclear RNA-directed RNA polymerase complex"/>
    <property type="evidence" value="ECO:0007669"/>
    <property type="project" value="TreeGrafter"/>
</dbReference>
<dbReference type="Pfam" id="PF20173">
    <property type="entry name" value="ZnF_RZ-type"/>
    <property type="match status" value="1"/>
</dbReference>
<feature type="compositionally biased region" description="Basic and acidic residues" evidence="8">
    <location>
        <begin position="136"/>
        <end position="147"/>
    </location>
</feature>
<protein>
    <recommendedName>
        <fullName evidence="9">RZ-type domain-containing protein</fullName>
    </recommendedName>
</protein>
<evidence type="ECO:0000256" key="1">
    <source>
        <dbReference type="ARBA" id="ARBA00004496"/>
    </source>
</evidence>
<keyword evidence="6" id="KW-0862">Zinc</keyword>
<evidence type="ECO:0000313" key="11">
    <source>
        <dbReference type="Proteomes" id="UP000719412"/>
    </source>
</evidence>
<comment type="caution">
    <text evidence="10">The sequence shown here is derived from an EMBL/GenBank/DDBJ whole genome shotgun (WGS) entry which is preliminary data.</text>
</comment>
<keyword evidence="7" id="KW-0391">Immunity</keyword>
<keyword evidence="11" id="KW-1185">Reference proteome</keyword>
<evidence type="ECO:0000256" key="4">
    <source>
        <dbReference type="ARBA" id="ARBA00022737"/>
    </source>
</evidence>
<evidence type="ECO:0000256" key="7">
    <source>
        <dbReference type="ARBA" id="ARBA00022859"/>
    </source>
</evidence>
<gene>
    <name evidence="10" type="ORF">GEV33_006312</name>
</gene>
<dbReference type="GO" id="GO:0008270">
    <property type="term" value="F:zinc ion binding"/>
    <property type="evidence" value="ECO:0007669"/>
    <property type="project" value="UniProtKB-KW"/>
</dbReference>
<dbReference type="PROSITE" id="PS51981">
    <property type="entry name" value="ZF_RZ"/>
    <property type="match status" value="1"/>
</dbReference>
<dbReference type="Pfam" id="PF13086">
    <property type="entry name" value="AAA_11"/>
    <property type="match status" value="2"/>
</dbReference>
<evidence type="ECO:0000313" key="10">
    <source>
        <dbReference type="EMBL" id="KAH0816479.1"/>
    </source>
</evidence>